<keyword evidence="3" id="KW-0677">Repeat</keyword>
<dbReference type="Gene3D" id="3.30.160.60">
    <property type="entry name" value="Classic Zinc Finger"/>
    <property type="match status" value="1"/>
</dbReference>
<evidence type="ECO:0000256" key="5">
    <source>
        <dbReference type="ARBA" id="ARBA00022833"/>
    </source>
</evidence>
<protein>
    <recommendedName>
        <fullName evidence="11">C2H2-type domain-containing protein</fullName>
    </recommendedName>
</protein>
<evidence type="ECO:0000256" key="10">
    <source>
        <dbReference type="SAM" id="MobiDB-lite"/>
    </source>
</evidence>
<evidence type="ECO:0000256" key="1">
    <source>
        <dbReference type="ARBA" id="ARBA00004123"/>
    </source>
</evidence>
<reference evidence="12 13" key="1">
    <citation type="journal article" date="2018" name="Mol. Biol. Evol.">
        <title>Broad Genomic Sampling Reveals a Smut Pathogenic Ancestry of the Fungal Clade Ustilaginomycotina.</title>
        <authorList>
            <person name="Kijpornyongpan T."/>
            <person name="Mondo S.J."/>
            <person name="Barry K."/>
            <person name="Sandor L."/>
            <person name="Lee J."/>
            <person name="Lipzen A."/>
            <person name="Pangilinan J."/>
            <person name="LaButti K."/>
            <person name="Hainaut M."/>
            <person name="Henrissat B."/>
            <person name="Grigoriev I.V."/>
            <person name="Spatafora J.W."/>
            <person name="Aime M.C."/>
        </authorList>
    </citation>
    <scope>NUCLEOTIDE SEQUENCE [LARGE SCALE GENOMIC DNA]</scope>
    <source>
        <strain evidence="12 13">MCA 5214</strain>
    </source>
</reference>
<dbReference type="InterPro" id="IPR051061">
    <property type="entry name" value="Zinc_finger_trans_reg"/>
</dbReference>
<dbReference type="RefSeq" id="XP_025363980.1">
    <property type="nucleotide sequence ID" value="XM_025503195.1"/>
</dbReference>
<name>A0A316UX55_9BASI</name>
<dbReference type="SMART" id="SM00355">
    <property type="entry name" value="ZnF_C2H2"/>
    <property type="match status" value="3"/>
</dbReference>
<dbReference type="OrthoDB" id="6077919at2759"/>
<evidence type="ECO:0000313" key="12">
    <source>
        <dbReference type="EMBL" id="PWN29368.1"/>
    </source>
</evidence>
<evidence type="ECO:0000256" key="8">
    <source>
        <dbReference type="ARBA" id="ARBA00023242"/>
    </source>
</evidence>
<evidence type="ECO:0000256" key="2">
    <source>
        <dbReference type="ARBA" id="ARBA00022723"/>
    </source>
</evidence>
<evidence type="ECO:0000313" key="13">
    <source>
        <dbReference type="Proteomes" id="UP000245884"/>
    </source>
</evidence>
<keyword evidence="5" id="KW-0862">Zinc</keyword>
<comment type="subcellular location">
    <subcellularLocation>
        <location evidence="1">Nucleus</location>
    </subcellularLocation>
</comment>
<dbReference type="Pfam" id="PF13912">
    <property type="entry name" value="zf-C2H2_6"/>
    <property type="match status" value="1"/>
</dbReference>
<dbReference type="GO" id="GO:0005634">
    <property type="term" value="C:nucleus"/>
    <property type="evidence" value="ECO:0007669"/>
    <property type="project" value="UniProtKB-SubCell"/>
</dbReference>
<dbReference type="FunFam" id="3.30.160.60:FF:000125">
    <property type="entry name" value="Putative zinc finger protein 143"/>
    <property type="match status" value="1"/>
</dbReference>
<dbReference type="InterPro" id="IPR036236">
    <property type="entry name" value="Znf_C2H2_sf"/>
</dbReference>
<feature type="domain" description="C2H2-type" evidence="11">
    <location>
        <begin position="78"/>
        <end position="105"/>
    </location>
</feature>
<dbReference type="Pfam" id="PF00096">
    <property type="entry name" value="zf-C2H2"/>
    <property type="match status" value="2"/>
</dbReference>
<organism evidence="12 13">
    <name type="scientific">Jaminaea rosea</name>
    <dbReference type="NCBI Taxonomy" id="1569628"/>
    <lineage>
        <taxon>Eukaryota</taxon>
        <taxon>Fungi</taxon>
        <taxon>Dikarya</taxon>
        <taxon>Basidiomycota</taxon>
        <taxon>Ustilaginomycotina</taxon>
        <taxon>Exobasidiomycetes</taxon>
        <taxon>Microstromatales</taxon>
        <taxon>Microstromatales incertae sedis</taxon>
        <taxon>Jaminaea</taxon>
    </lineage>
</organism>
<dbReference type="InterPro" id="IPR013087">
    <property type="entry name" value="Znf_C2H2_type"/>
</dbReference>
<proteinExistence type="predicted"/>
<dbReference type="GO" id="GO:0008270">
    <property type="term" value="F:zinc ion binding"/>
    <property type="evidence" value="ECO:0007669"/>
    <property type="project" value="UniProtKB-KW"/>
</dbReference>
<accession>A0A316UX55</accession>
<dbReference type="STRING" id="1569628.A0A316UX55"/>
<evidence type="ECO:0000256" key="3">
    <source>
        <dbReference type="ARBA" id="ARBA00022737"/>
    </source>
</evidence>
<keyword evidence="13" id="KW-1185">Reference proteome</keyword>
<dbReference type="SUPFAM" id="SSF57667">
    <property type="entry name" value="beta-beta-alpha zinc fingers"/>
    <property type="match status" value="1"/>
</dbReference>
<dbReference type="GO" id="GO:0000978">
    <property type="term" value="F:RNA polymerase II cis-regulatory region sequence-specific DNA binding"/>
    <property type="evidence" value="ECO:0007669"/>
    <property type="project" value="UniProtKB-ARBA"/>
</dbReference>
<dbReference type="PROSITE" id="PS50157">
    <property type="entry name" value="ZINC_FINGER_C2H2_2"/>
    <property type="match status" value="3"/>
</dbReference>
<keyword evidence="2" id="KW-0479">Metal-binding</keyword>
<sequence length="195" mass="21432">MAGRNEVYAEPRKCERPGCGKSFTSPYSYHSHMQDHKLRDENVSFKCPVAGCGKEYTRQSNLNEHMKIHTDREDGKVHKCGECGLVVGSETALTKHKRRHEVERAGTMYACTVAGCTKKYKATRRSIRARPQRAPGCRALLSGRGMLVDLHDASRQAEARRGAQGRPSSPGLSAPGVQEDGFDSAESRLPSSNAS</sequence>
<evidence type="ECO:0000259" key="11">
    <source>
        <dbReference type="PROSITE" id="PS50157"/>
    </source>
</evidence>
<dbReference type="PANTHER" id="PTHR46179">
    <property type="entry name" value="ZINC FINGER PROTEIN"/>
    <property type="match status" value="1"/>
</dbReference>
<dbReference type="AlphaFoldDB" id="A0A316UX55"/>
<dbReference type="EMBL" id="KZ819663">
    <property type="protein sequence ID" value="PWN29368.1"/>
    <property type="molecule type" value="Genomic_DNA"/>
</dbReference>
<feature type="domain" description="C2H2-type" evidence="11">
    <location>
        <begin position="45"/>
        <end position="74"/>
    </location>
</feature>
<dbReference type="GeneID" id="37025018"/>
<keyword evidence="8" id="KW-0539">Nucleus</keyword>
<dbReference type="PANTHER" id="PTHR46179:SF13">
    <property type="entry name" value="C2H2-TYPE DOMAIN-CONTAINING PROTEIN"/>
    <property type="match status" value="1"/>
</dbReference>
<feature type="domain" description="C2H2-type" evidence="11">
    <location>
        <begin position="12"/>
        <end position="41"/>
    </location>
</feature>
<evidence type="ECO:0000256" key="6">
    <source>
        <dbReference type="ARBA" id="ARBA00023015"/>
    </source>
</evidence>
<evidence type="ECO:0000256" key="4">
    <source>
        <dbReference type="ARBA" id="ARBA00022771"/>
    </source>
</evidence>
<feature type="compositionally biased region" description="Basic and acidic residues" evidence="10">
    <location>
        <begin position="151"/>
        <end position="161"/>
    </location>
</feature>
<keyword evidence="6" id="KW-0805">Transcription regulation</keyword>
<evidence type="ECO:0000256" key="7">
    <source>
        <dbReference type="ARBA" id="ARBA00023163"/>
    </source>
</evidence>
<feature type="region of interest" description="Disordered" evidence="10">
    <location>
        <begin position="151"/>
        <end position="195"/>
    </location>
</feature>
<keyword evidence="7" id="KW-0804">Transcription</keyword>
<gene>
    <name evidence="12" type="ORF">BDZ90DRAFT_106812</name>
</gene>
<dbReference type="GO" id="GO:0000981">
    <property type="term" value="F:DNA-binding transcription factor activity, RNA polymerase II-specific"/>
    <property type="evidence" value="ECO:0007669"/>
    <property type="project" value="UniProtKB-ARBA"/>
</dbReference>
<dbReference type="Proteomes" id="UP000245884">
    <property type="component" value="Unassembled WGS sequence"/>
</dbReference>
<keyword evidence="4 9" id="KW-0863">Zinc-finger</keyword>
<evidence type="ECO:0000256" key="9">
    <source>
        <dbReference type="PROSITE-ProRule" id="PRU00042"/>
    </source>
</evidence>
<dbReference type="PROSITE" id="PS00028">
    <property type="entry name" value="ZINC_FINGER_C2H2_1"/>
    <property type="match status" value="2"/>
</dbReference>